<dbReference type="AlphaFoldDB" id="X0XE63"/>
<keyword evidence="4" id="KW-0520">NAD</keyword>
<dbReference type="Gene3D" id="3.40.50.720">
    <property type="entry name" value="NAD(P)-binding Rossmann-like Domain"/>
    <property type="match status" value="1"/>
</dbReference>
<evidence type="ECO:0000256" key="4">
    <source>
        <dbReference type="ARBA" id="ARBA00023027"/>
    </source>
</evidence>
<dbReference type="GO" id="GO:0019354">
    <property type="term" value="P:siroheme biosynthetic process"/>
    <property type="evidence" value="ECO:0007669"/>
    <property type="project" value="UniProtKB-UniPathway"/>
</dbReference>
<comment type="catalytic activity">
    <reaction evidence="6">
        <text>precorrin-2 + NAD(+) = sirohydrochlorin + NADH + 2 H(+)</text>
        <dbReference type="Rhea" id="RHEA:15613"/>
        <dbReference type="ChEBI" id="CHEBI:15378"/>
        <dbReference type="ChEBI" id="CHEBI:57540"/>
        <dbReference type="ChEBI" id="CHEBI:57945"/>
        <dbReference type="ChEBI" id="CHEBI:58351"/>
        <dbReference type="ChEBI" id="CHEBI:58827"/>
        <dbReference type="EC" id="1.3.1.76"/>
    </reaction>
</comment>
<gene>
    <name evidence="7" type="ORF">S01H1_66125</name>
</gene>
<comment type="pathway">
    <text evidence="1">Porphyrin-containing compound metabolism; siroheme biosynthesis; sirohydrochlorin from precorrin-2: step 1/1.</text>
</comment>
<dbReference type="NCBIfam" id="TIGR01470">
    <property type="entry name" value="cysG_Nterm"/>
    <property type="match status" value="1"/>
</dbReference>
<evidence type="ECO:0000256" key="2">
    <source>
        <dbReference type="ARBA" id="ARBA00012400"/>
    </source>
</evidence>
<reference evidence="7" key="1">
    <citation type="journal article" date="2014" name="Front. Microbiol.">
        <title>High frequency of phylogenetically diverse reductive dehalogenase-homologous genes in deep subseafloor sedimentary metagenomes.</title>
        <authorList>
            <person name="Kawai M."/>
            <person name="Futagami T."/>
            <person name="Toyoda A."/>
            <person name="Takaki Y."/>
            <person name="Nishi S."/>
            <person name="Hori S."/>
            <person name="Arai W."/>
            <person name="Tsubouchi T."/>
            <person name="Morono Y."/>
            <person name="Uchiyama I."/>
            <person name="Ito T."/>
            <person name="Fujiyama A."/>
            <person name="Inagaki F."/>
            <person name="Takami H."/>
        </authorList>
    </citation>
    <scope>NUCLEOTIDE SEQUENCE</scope>
    <source>
        <strain evidence="7">Expedition CK06-06</strain>
    </source>
</reference>
<dbReference type="Pfam" id="PF13241">
    <property type="entry name" value="NAD_binding_7"/>
    <property type="match status" value="1"/>
</dbReference>
<feature type="non-terminal residue" evidence="7">
    <location>
        <position position="105"/>
    </location>
</feature>
<keyword evidence="5" id="KW-0627">Porphyrin biosynthesis</keyword>
<evidence type="ECO:0000256" key="5">
    <source>
        <dbReference type="ARBA" id="ARBA00023244"/>
    </source>
</evidence>
<comment type="caution">
    <text evidence="7">The sequence shown here is derived from an EMBL/GenBank/DDBJ whole genome shotgun (WGS) entry which is preliminary data.</text>
</comment>
<dbReference type="EC" id="1.3.1.76" evidence="2"/>
<dbReference type="GO" id="GO:0043115">
    <property type="term" value="F:precorrin-2 dehydrogenase activity"/>
    <property type="evidence" value="ECO:0007669"/>
    <property type="project" value="UniProtKB-EC"/>
</dbReference>
<evidence type="ECO:0000313" key="7">
    <source>
        <dbReference type="EMBL" id="GAG41449.1"/>
    </source>
</evidence>
<sequence length="105" mass="11122">MKVYPVMLKLAGRRVVVVGGGAVAARKVRLLKEMGANVTLIADKLLADVDLSGVEFIGRQYGPEHLGRPMLVFACTDDAALNARIADDARAAGAIVNCVDQPEDC</sequence>
<dbReference type="PANTHER" id="PTHR35330">
    <property type="entry name" value="SIROHEME BIOSYNTHESIS PROTEIN MET8"/>
    <property type="match status" value="1"/>
</dbReference>
<proteinExistence type="predicted"/>
<accession>X0XE63</accession>
<dbReference type="SUPFAM" id="SSF51735">
    <property type="entry name" value="NAD(P)-binding Rossmann-fold domains"/>
    <property type="match status" value="1"/>
</dbReference>
<dbReference type="InterPro" id="IPR006367">
    <property type="entry name" value="Sirohaem_synthase_N"/>
</dbReference>
<dbReference type="EMBL" id="BARS01043711">
    <property type="protein sequence ID" value="GAG41449.1"/>
    <property type="molecule type" value="Genomic_DNA"/>
</dbReference>
<evidence type="ECO:0000256" key="1">
    <source>
        <dbReference type="ARBA" id="ARBA00005010"/>
    </source>
</evidence>
<protein>
    <recommendedName>
        <fullName evidence="2">precorrin-2 dehydrogenase</fullName>
        <ecNumber evidence="2">1.3.1.76</ecNumber>
    </recommendedName>
</protein>
<dbReference type="InterPro" id="IPR028161">
    <property type="entry name" value="Met8-like"/>
</dbReference>
<dbReference type="PANTHER" id="PTHR35330:SF1">
    <property type="entry name" value="SIROHEME BIOSYNTHESIS PROTEIN MET8"/>
    <property type="match status" value="1"/>
</dbReference>
<dbReference type="GO" id="GO:0004325">
    <property type="term" value="F:ferrochelatase activity"/>
    <property type="evidence" value="ECO:0007669"/>
    <property type="project" value="InterPro"/>
</dbReference>
<organism evidence="7">
    <name type="scientific">marine sediment metagenome</name>
    <dbReference type="NCBI Taxonomy" id="412755"/>
    <lineage>
        <taxon>unclassified sequences</taxon>
        <taxon>metagenomes</taxon>
        <taxon>ecological metagenomes</taxon>
    </lineage>
</organism>
<dbReference type="InterPro" id="IPR036291">
    <property type="entry name" value="NAD(P)-bd_dom_sf"/>
</dbReference>
<keyword evidence="3" id="KW-0560">Oxidoreductase</keyword>
<dbReference type="UniPathway" id="UPA00262">
    <property type="reaction ID" value="UER00222"/>
</dbReference>
<evidence type="ECO:0000256" key="6">
    <source>
        <dbReference type="ARBA" id="ARBA00047561"/>
    </source>
</evidence>
<name>X0XE63_9ZZZZ</name>
<evidence type="ECO:0000256" key="3">
    <source>
        <dbReference type="ARBA" id="ARBA00023002"/>
    </source>
</evidence>